<dbReference type="Proteomes" id="UP000504604">
    <property type="component" value="Linkage group LG15"/>
</dbReference>
<reference evidence="6" key="1">
    <citation type="submission" date="2025-08" db="UniProtKB">
        <authorList>
            <consortium name="RefSeq"/>
        </authorList>
    </citation>
    <scope>IDENTIFICATION</scope>
</reference>
<gene>
    <name evidence="6" type="primary">LOC105177920</name>
</gene>
<evidence type="ECO:0000313" key="6">
    <source>
        <dbReference type="RefSeq" id="XP_011099524.1"/>
    </source>
</evidence>
<dbReference type="InParanoid" id="A0A6I9UMP9"/>
<dbReference type="KEGG" id="sind:105177920"/>
<dbReference type="GO" id="GO:0005829">
    <property type="term" value="C:cytosol"/>
    <property type="evidence" value="ECO:0007669"/>
    <property type="project" value="TreeGrafter"/>
</dbReference>
<organism evidence="5 6">
    <name type="scientific">Sesamum indicum</name>
    <name type="common">Oriental sesame</name>
    <name type="synonym">Sesamum orientale</name>
    <dbReference type="NCBI Taxonomy" id="4182"/>
    <lineage>
        <taxon>Eukaryota</taxon>
        <taxon>Viridiplantae</taxon>
        <taxon>Streptophyta</taxon>
        <taxon>Embryophyta</taxon>
        <taxon>Tracheophyta</taxon>
        <taxon>Spermatophyta</taxon>
        <taxon>Magnoliopsida</taxon>
        <taxon>eudicotyledons</taxon>
        <taxon>Gunneridae</taxon>
        <taxon>Pentapetalae</taxon>
        <taxon>asterids</taxon>
        <taxon>lamiids</taxon>
        <taxon>Lamiales</taxon>
        <taxon>Pedaliaceae</taxon>
        <taxon>Sesamum</taxon>
    </lineage>
</organism>
<feature type="region of interest" description="Disordered" evidence="4">
    <location>
        <begin position="575"/>
        <end position="594"/>
    </location>
</feature>
<name>A0A6I9UMP9_SESIN</name>
<dbReference type="InterPro" id="IPR008545">
    <property type="entry name" value="Web"/>
</dbReference>
<keyword evidence="2 3" id="KW-0175">Coiled coil</keyword>
<dbReference type="Pfam" id="PF05701">
    <property type="entry name" value="WEMBL"/>
    <property type="match status" value="1"/>
</dbReference>
<accession>A0A6I9UMP9</accession>
<evidence type="ECO:0000256" key="1">
    <source>
        <dbReference type="ARBA" id="ARBA00005485"/>
    </source>
</evidence>
<keyword evidence="5" id="KW-1185">Reference proteome</keyword>
<evidence type="ECO:0000256" key="4">
    <source>
        <dbReference type="SAM" id="MobiDB-lite"/>
    </source>
</evidence>
<feature type="coiled-coil region" evidence="3">
    <location>
        <begin position="341"/>
        <end position="490"/>
    </location>
</feature>
<feature type="region of interest" description="Disordered" evidence="4">
    <location>
        <begin position="601"/>
        <end position="655"/>
    </location>
</feature>
<dbReference type="GeneID" id="105177920"/>
<dbReference type="RefSeq" id="XP_011099524.1">
    <property type="nucleotide sequence ID" value="XM_011101222.2"/>
</dbReference>
<dbReference type="PANTHER" id="PTHR32054">
    <property type="entry name" value="HEAVY CHAIN, PUTATIVE, EXPRESSED-RELATED-RELATED"/>
    <property type="match status" value="1"/>
</dbReference>
<feature type="compositionally biased region" description="Polar residues" evidence="4">
    <location>
        <begin position="640"/>
        <end position="655"/>
    </location>
</feature>
<evidence type="ECO:0000256" key="3">
    <source>
        <dbReference type="SAM" id="Coils"/>
    </source>
</evidence>
<dbReference type="FunCoup" id="A0A6I9UMP9">
    <property type="interactions" value="590"/>
</dbReference>
<dbReference type="PANTHER" id="PTHR32054:SF2">
    <property type="entry name" value="PROTEIN PLASTID MOVEMENT IMPAIRED 2"/>
    <property type="match status" value="1"/>
</dbReference>
<feature type="compositionally biased region" description="Basic and acidic residues" evidence="4">
    <location>
        <begin position="575"/>
        <end position="585"/>
    </location>
</feature>
<comment type="similarity">
    <text evidence="1">Belongs to the WEB family.</text>
</comment>
<protein>
    <submittedName>
        <fullName evidence="6">Protein PLASTID MOVEMENT IMPAIRED 2 isoform X1</fullName>
    </submittedName>
</protein>
<feature type="coiled-coil region" evidence="3">
    <location>
        <begin position="134"/>
        <end position="251"/>
    </location>
</feature>
<evidence type="ECO:0000256" key="2">
    <source>
        <dbReference type="ARBA" id="ARBA00023054"/>
    </source>
</evidence>
<dbReference type="GO" id="GO:0009904">
    <property type="term" value="P:chloroplast accumulation movement"/>
    <property type="evidence" value="ECO:0007669"/>
    <property type="project" value="TreeGrafter"/>
</dbReference>
<dbReference type="AlphaFoldDB" id="A0A6I9UMP9"/>
<evidence type="ECO:0000313" key="5">
    <source>
        <dbReference type="Proteomes" id="UP000504604"/>
    </source>
</evidence>
<sequence>MQPITANHQRFLSLPSCLKITSSHSCFFPRELAGNPDRLKQHWRHFLGVGSLEKMDGGGGSLPERRTGSVRAAVSSYRERIVESSPTVKKLQTNYTEKPYMKTRELHQAKRDTNQLKVSRKLAESVTDEAISELSAARKTVKDLTLRIEESNSRAETQMRDVEKLKMGGRKEGEYESGNSQCEKVMRELEKIKRDLSKLKLDMATVLEEKRRAEKETEASLLKSQSYSSSIEALNQEIEEVNEEHVLVELARIEAIKECEEIEARRRVESEVYHAAIEETRRKKQNMVHEIEDVRELETKLAITISDVNMLDSELKQVKELEKGLGRNESEVQEEDESGSVSLLESVLKELEDTAKELASVKDESFQFMSSMDVVRNELRHVAEETARLKKKEEKSEMTIQNLNSKLLRAKAKLESTSTAEDRAKSVLSNLSATLEQLNSEAETAEKERSLISEETAVVKAEIQRTETEIDLAEERLQAALEDLKAVKSAEAIALENLKVLIEKTMRNRASASRPSSTITISKFEYEYLTGHAAGAEEIANKKVAAAQAWVEALKASEKEIQIKSELLRRETRELKVEEESEVPKPEGSPNATKMVEDEFESWRQSMEPGNMKPESAFPSKATSRSIKMTPSRRGKGRRSASTIVRATPRSTSFTVGRRRKVMPNLAKIFTGKSVD</sequence>
<dbReference type="GO" id="GO:0009903">
    <property type="term" value="P:chloroplast avoidance movement"/>
    <property type="evidence" value="ECO:0007669"/>
    <property type="project" value="TreeGrafter"/>
</dbReference>
<dbReference type="OrthoDB" id="685331at2759"/>
<proteinExistence type="inferred from homology"/>